<dbReference type="PANTHER" id="PTHR30288">
    <property type="entry name" value="FLAGELLAR CAP/ASSEMBLY PROTEIN FLID"/>
    <property type="match status" value="1"/>
</dbReference>
<accession>A0A147K5X1</accession>
<dbReference type="OrthoDB" id="9776025at2"/>
<evidence type="ECO:0000256" key="4">
    <source>
        <dbReference type="ARBA" id="ARBA00023143"/>
    </source>
</evidence>
<dbReference type="STRING" id="1150625.Q75_13460"/>
<dbReference type="InterPro" id="IPR003481">
    <property type="entry name" value="FliD_N"/>
</dbReference>
<evidence type="ECO:0000259" key="7">
    <source>
        <dbReference type="Pfam" id="PF07195"/>
    </source>
</evidence>
<dbReference type="PATRIC" id="fig|1150625.3.peg.2833"/>
<dbReference type="InterPro" id="IPR010809">
    <property type="entry name" value="FliD_C"/>
</dbReference>
<gene>
    <name evidence="8" type="ORF">Q75_13460</name>
</gene>
<feature type="domain" description="Flagellar hook-associated protein 2 N-terminal" evidence="6">
    <location>
        <begin position="11"/>
        <end position="107"/>
    </location>
</feature>
<dbReference type="GO" id="GO:0009424">
    <property type="term" value="C:bacterial-type flagellum hook"/>
    <property type="evidence" value="ECO:0007669"/>
    <property type="project" value="UniProtKB-UniRule"/>
</dbReference>
<dbReference type="InterPro" id="IPR040026">
    <property type="entry name" value="FliD"/>
</dbReference>
<keyword evidence="3" id="KW-0175">Coiled coil</keyword>
<name>A0A147K5X1_9BACI</name>
<dbReference type="Proteomes" id="UP000074108">
    <property type="component" value="Unassembled WGS sequence"/>
</dbReference>
<comment type="caution">
    <text evidence="8">The sequence shown here is derived from an EMBL/GenBank/DDBJ whole genome shotgun (WGS) entry which is preliminary data.</text>
</comment>
<dbReference type="PANTHER" id="PTHR30288:SF0">
    <property type="entry name" value="FLAGELLAR HOOK-ASSOCIATED PROTEIN 2"/>
    <property type="match status" value="1"/>
</dbReference>
<evidence type="ECO:0000256" key="2">
    <source>
        <dbReference type="ARBA" id="ARBA00011255"/>
    </source>
</evidence>
<keyword evidence="9" id="KW-1185">Reference proteome</keyword>
<evidence type="ECO:0000256" key="5">
    <source>
        <dbReference type="RuleBase" id="RU362066"/>
    </source>
</evidence>
<dbReference type="EMBL" id="LDYG01000042">
    <property type="protein sequence ID" value="KUP05252.1"/>
    <property type="molecule type" value="Genomic_DNA"/>
</dbReference>
<keyword evidence="5" id="KW-0964">Secreted</keyword>
<dbReference type="GO" id="GO:0007155">
    <property type="term" value="P:cell adhesion"/>
    <property type="evidence" value="ECO:0007669"/>
    <property type="project" value="InterPro"/>
</dbReference>
<dbReference type="AlphaFoldDB" id="A0A147K5X1"/>
<evidence type="ECO:0000313" key="8">
    <source>
        <dbReference type="EMBL" id="KUP05252.1"/>
    </source>
</evidence>
<dbReference type="Pfam" id="PF02465">
    <property type="entry name" value="FliD_N"/>
    <property type="match status" value="1"/>
</dbReference>
<reference evidence="8 9" key="1">
    <citation type="journal article" date="2016" name="Front. Microbiol.">
        <title>Microevolution Analysis of Bacillus coahuilensis Unveils Differences in Phosphorus Acquisition Strategies and Their Regulation.</title>
        <authorList>
            <person name="Gomez-Lunar Z."/>
            <person name="Hernandez-Gonzalez I."/>
            <person name="Rodriguez-Torres M.D."/>
            <person name="Souza V."/>
            <person name="Olmedo-Alvarez G."/>
        </authorList>
    </citation>
    <scope>NUCLEOTIDE SEQUENCE [LARGE SCALE GENOMIC DNA]</scope>
    <source>
        <strain evidence="9">p1.1.43</strain>
    </source>
</reference>
<evidence type="ECO:0000259" key="6">
    <source>
        <dbReference type="Pfam" id="PF02465"/>
    </source>
</evidence>
<feature type="domain" description="Flagellar hook-associated protein 2 C-terminal" evidence="7">
    <location>
        <begin position="228"/>
        <end position="484"/>
    </location>
</feature>
<comment type="subunit">
    <text evidence="2 5">Homopentamer.</text>
</comment>
<dbReference type="Pfam" id="PF07195">
    <property type="entry name" value="FliD_C"/>
    <property type="match status" value="1"/>
</dbReference>
<comment type="function">
    <text evidence="5">Required for morphogenesis and for the elongation of the flagellar filament by facilitating polymerization of the flagellin monomers at the tip of growing filament. Forms a capping structure, which prevents flagellin subunits (transported through the central channel of the flagellum) from leaking out without polymerization at the distal end.</text>
</comment>
<keyword evidence="4 5" id="KW-0975">Bacterial flagellum</keyword>
<dbReference type="RefSeq" id="WP_059351652.1">
    <property type="nucleotide sequence ID" value="NZ_LDYG01000042.1"/>
</dbReference>
<protein>
    <recommendedName>
        <fullName evidence="5">Flagellar hook-associated protein 2</fullName>
        <shortName evidence="5">HAP2</shortName>
    </recommendedName>
    <alternativeName>
        <fullName evidence="5">Flagellar cap protein</fullName>
    </alternativeName>
</protein>
<dbReference type="GO" id="GO:0005576">
    <property type="term" value="C:extracellular region"/>
    <property type="evidence" value="ECO:0007669"/>
    <property type="project" value="UniProtKB-SubCell"/>
</dbReference>
<dbReference type="GO" id="GO:0071973">
    <property type="term" value="P:bacterial-type flagellum-dependent cell motility"/>
    <property type="evidence" value="ECO:0007669"/>
    <property type="project" value="TreeGrafter"/>
</dbReference>
<evidence type="ECO:0000313" key="9">
    <source>
        <dbReference type="Proteomes" id="UP000074108"/>
    </source>
</evidence>
<comment type="subcellular location">
    <subcellularLocation>
        <location evidence="5">Secreted</location>
    </subcellularLocation>
    <subcellularLocation>
        <location evidence="5">Bacterial flagellum</location>
    </subcellularLocation>
</comment>
<evidence type="ECO:0000256" key="3">
    <source>
        <dbReference type="ARBA" id="ARBA00023054"/>
    </source>
</evidence>
<organism evidence="8 9">
    <name type="scientific">Bacillus coahuilensis p1.1.43</name>
    <dbReference type="NCBI Taxonomy" id="1150625"/>
    <lineage>
        <taxon>Bacteria</taxon>
        <taxon>Bacillati</taxon>
        <taxon>Bacillota</taxon>
        <taxon>Bacilli</taxon>
        <taxon>Bacillales</taxon>
        <taxon>Bacillaceae</taxon>
        <taxon>Bacillus</taxon>
    </lineage>
</organism>
<comment type="similarity">
    <text evidence="1 5">Belongs to the FliD family.</text>
</comment>
<sequence>MSTMRVGGLASGMDTESIVKSLMEVEQMKVDKLKQNKTYLEWQRDDYREMNTMLLNFDKIIFDGVFRQSTFTKKTVDVSNSAALAVKNINSTVEFTGSVSIEQLATSARLVGDSGRTDIDPKALLNSASSLNLSGTQTIRVATHGKPASEGVEITFDPSKESLNDVISKINSKTGVSMYFDQATGKIGVSADETGAGAITLEDTSGTLLSTLNLTSGSPNLQVTNGINSKFTYNGLALERNSNTVSINGVELTLKQATSGSEITYKSTTDTESILKEVVKFVDEYNKLIEKMNGEVVERKSKEYKPLTEMERENLSEEEIKKWEEQARKGTLYGDSNLASSLTSMRADIYSPVQGVSGSVSLSEFGITTSSNYLDKGKLIINEDKLRQAISEDPNKLYEAFMADGATDADQGIARRLRDNIKDTLKGIEQKAGKSTSGNDSFTIGQNLNDVNRQIDNWEQRLIDIEDRYWRQFTAMEKMIQQSNSQSSYISQMFYQ</sequence>
<dbReference type="NCBIfam" id="NF005833">
    <property type="entry name" value="PRK07737.1"/>
    <property type="match status" value="1"/>
</dbReference>
<proteinExistence type="inferred from homology"/>
<evidence type="ECO:0000256" key="1">
    <source>
        <dbReference type="ARBA" id="ARBA00009764"/>
    </source>
</evidence>
<dbReference type="GO" id="GO:0009421">
    <property type="term" value="C:bacterial-type flagellum filament cap"/>
    <property type="evidence" value="ECO:0007669"/>
    <property type="project" value="InterPro"/>
</dbReference>